<accession>A0A667X6K1</accession>
<dbReference type="Gene3D" id="1.10.20.10">
    <property type="entry name" value="Histone, subunit A"/>
    <property type="match status" value="1"/>
</dbReference>
<reference evidence="10" key="2">
    <citation type="submission" date="2025-08" db="UniProtKB">
        <authorList>
            <consortium name="Ensembl"/>
        </authorList>
    </citation>
    <scope>IDENTIFICATION</scope>
</reference>
<evidence type="ECO:0000256" key="5">
    <source>
        <dbReference type="ARBA" id="ARBA00022454"/>
    </source>
</evidence>
<dbReference type="PANTHER" id="PTHR10484">
    <property type="entry name" value="HISTONE H4"/>
    <property type="match status" value="1"/>
</dbReference>
<dbReference type="GO" id="GO:0046982">
    <property type="term" value="F:protein heterodimerization activity"/>
    <property type="evidence" value="ECO:0007669"/>
    <property type="project" value="InterPro"/>
</dbReference>
<sequence length="87" mass="9995">MPGRGRTNKATAKGGRSRQREVLRDNIQEITVSTIPGVVNCISGFIYEVVRELLFEFLRNVIQDVTKLSYFMEFQGLTLATFDFYQL</sequence>
<dbReference type="GO" id="GO:0030527">
    <property type="term" value="F:structural constituent of chromatin"/>
    <property type="evidence" value="ECO:0007669"/>
    <property type="project" value="InterPro"/>
</dbReference>
<dbReference type="Proteomes" id="UP000472263">
    <property type="component" value="Chromosome 8"/>
</dbReference>
<protein>
    <recommendedName>
        <fullName evidence="12">Histone H4</fullName>
    </recommendedName>
</protein>
<comment type="similarity">
    <text evidence="4">Belongs to the histone H4 family.</text>
</comment>
<keyword evidence="8" id="KW-0544">Nucleosome core</keyword>
<dbReference type="InterPro" id="IPR009072">
    <property type="entry name" value="Histone-fold"/>
</dbReference>
<dbReference type="Ensembl" id="ENSMMDT00005011206.1">
    <property type="protein sequence ID" value="ENSMMDP00005010872.1"/>
    <property type="gene ID" value="ENSMMDG00005005887.1"/>
</dbReference>
<dbReference type="InterPro" id="IPR001951">
    <property type="entry name" value="Histone_H4"/>
</dbReference>
<evidence type="ECO:0000256" key="6">
    <source>
        <dbReference type="ARBA" id="ARBA00023125"/>
    </source>
</evidence>
<reference evidence="10" key="1">
    <citation type="submission" date="2019-06" db="EMBL/GenBank/DDBJ databases">
        <authorList>
            <consortium name="Wellcome Sanger Institute Data Sharing"/>
        </authorList>
    </citation>
    <scope>NUCLEOTIDE SEQUENCE [LARGE SCALE GENOMIC DNA]</scope>
</reference>
<evidence type="ECO:0000256" key="3">
    <source>
        <dbReference type="ARBA" id="ARBA00004286"/>
    </source>
</evidence>
<keyword evidence="5" id="KW-0158">Chromosome</keyword>
<evidence type="ECO:0000256" key="2">
    <source>
        <dbReference type="ARBA" id="ARBA00004123"/>
    </source>
</evidence>
<name>A0A667X6K1_9TELE</name>
<evidence type="ECO:0008006" key="12">
    <source>
        <dbReference type="Google" id="ProtNLM"/>
    </source>
</evidence>
<evidence type="ECO:0000256" key="7">
    <source>
        <dbReference type="ARBA" id="ARBA00023242"/>
    </source>
</evidence>
<evidence type="ECO:0000256" key="8">
    <source>
        <dbReference type="ARBA" id="ARBA00023269"/>
    </source>
</evidence>
<feature type="region of interest" description="Disordered" evidence="9">
    <location>
        <begin position="1"/>
        <end position="20"/>
    </location>
</feature>
<reference evidence="10" key="3">
    <citation type="submission" date="2025-09" db="UniProtKB">
        <authorList>
            <consortium name="Ensembl"/>
        </authorList>
    </citation>
    <scope>IDENTIFICATION</scope>
</reference>
<comment type="function">
    <text evidence="1">Core component of nucleosome. Nucleosomes wrap and compact DNA into chromatin, limiting DNA accessibility to the cellular machineries which require DNA as a template. Histones thereby play a central role in transcription regulation, DNA repair, DNA replication and chromosomal stability. DNA accessibility is regulated via a complex set of post-translational modifications of histones, also called histone code, and nucleosome remodeling.</text>
</comment>
<dbReference type="GO" id="GO:0000786">
    <property type="term" value="C:nucleosome"/>
    <property type="evidence" value="ECO:0007669"/>
    <property type="project" value="UniProtKB-KW"/>
</dbReference>
<dbReference type="InParanoid" id="A0A667X6K1"/>
<evidence type="ECO:0000313" key="11">
    <source>
        <dbReference type="Proteomes" id="UP000472263"/>
    </source>
</evidence>
<dbReference type="AlphaFoldDB" id="A0A667X6K1"/>
<keyword evidence="6" id="KW-0238">DNA-binding</keyword>
<proteinExistence type="inferred from homology"/>
<evidence type="ECO:0000256" key="9">
    <source>
        <dbReference type="SAM" id="MobiDB-lite"/>
    </source>
</evidence>
<evidence type="ECO:0000313" key="10">
    <source>
        <dbReference type="Ensembl" id="ENSMMDP00005010872.1"/>
    </source>
</evidence>
<keyword evidence="11" id="KW-1185">Reference proteome</keyword>
<dbReference type="GO" id="GO:0003677">
    <property type="term" value="F:DNA binding"/>
    <property type="evidence" value="ECO:0007669"/>
    <property type="project" value="UniProtKB-KW"/>
</dbReference>
<comment type="subcellular location">
    <subcellularLocation>
        <location evidence="3">Chromosome</location>
    </subcellularLocation>
    <subcellularLocation>
        <location evidence="2">Nucleus</location>
    </subcellularLocation>
</comment>
<evidence type="ECO:0000256" key="4">
    <source>
        <dbReference type="ARBA" id="ARBA00006564"/>
    </source>
</evidence>
<keyword evidence="7" id="KW-0539">Nucleus</keyword>
<dbReference type="GO" id="GO:0005634">
    <property type="term" value="C:nucleus"/>
    <property type="evidence" value="ECO:0007669"/>
    <property type="project" value="UniProtKB-SubCell"/>
</dbReference>
<evidence type="ECO:0000256" key="1">
    <source>
        <dbReference type="ARBA" id="ARBA00002001"/>
    </source>
</evidence>
<organism evidence="10 11">
    <name type="scientific">Myripristis murdjan</name>
    <name type="common">pinecone soldierfish</name>
    <dbReference type="NCBI Taxonomy" id="586833"/>
    <lineage>
        <taxon>Eukaryota</taxon>
        <taxon>Metazoa</taxon>
        <taxon>Chordata</taxon>
        <taxon>Craniata</taxon>
        <taxon>Vertebrata</taxon>
        <taxon>Euteleostomi</taxon>
        <taxon>Actinopterygii</taxon>
        <taxon>Neopterygii</taxon>
        <taxon>Teleostei</taxon>
        <taxon>Neoteleostei</taxon>
        <taxon>Acanthomorphata</taxon>
        <taxon>Holocentriformes</taxon>
        <taxon>Holocentridae</taxon>
        <taxon>Myripristis</taxon>
    </lineage>
</organism>